<dbReference type="Proteomes" id="UP000612055">
    <property type="component" value="Unassembled WGS sequence"/>
</dbReference>
<keyword evidence="4" id="KW-0812">Transmembrane</keyword>
<evidence type="ECO:0008006" key="7">
    <source>
        <dbReference type="Google" id="ProtNLM"/>
    </source>
</evidence>
<dbReference type="GO" id="GO:0005886">
    <property type="term" value="C:plasma membrane"/>
    <property type="evidence" value="ECO:0007669"/>
    <property type="project" value="TreeGrafter"/>
</dbReference>
<evidence type="ECO:0000256" key="4">
    <source>
        <dbReference type="SAM" id="Phobius"/>
    </source>
</evidence>
<keyword evidence="6" id="KW-1185">Reference proteome</keyword>
<dbReference type="PANTHER" id="PTHR10582:SF2">
    <property type="entry name" value="INACTIVE"/>
    <property type="match status" value="1"/>
</dbReference>
<accession>A0A835Y668</accession>
<feature type="transmembrane region" description="Helical" evidence="4">
    <location>
        <begin position="796"/>
        <end position="817"/>
    </location>
</feature>
<name>A0A835Y668_9CHLO</name>
<feature type="region of interest" description="Disordered" evidence="3">
    <location>
        <begin position="979"/>
        <end position="1032"/>
    </location>
</feature>
<feature type="transmembrane region" description="Helical" evidence="4">
    <location>
        <begin position="598"/>
        <end position="620"/>
    </location>
</feature>
<feature type="transmembrane region" description="Helical" evidence="4">
    <location>
        <begin position="838"/>
        <end position="859"/>
    </location>
</feature>
<feature type="region of interest" description="Disordered" evidence="3">
    <location>
        <begin position="1108"/>
        <end position="1149"/>
    </location>
</feature>
<feature type="transmembrane region" description="Helical" evidence="4">
    <location>
        <begin position="890"/>
        <end position="911"/>
    </location>
</feature>
<dbReference type="PANTHER" id="PTHR10582">
    <property type="entry name" value="TRANSIENT RECEPTOR POTENTIAL ION CHANNEL PROTEIN"/>
    <property type="match status" value="1"/>
</dbReference>
<feature type="compositionally biased region" description="Polar residues" evidence="3">
    <location>
        <begin position="117"/>
        <end position="128"/>
    </location>
</feature>
<feature type="compositionally biased region" description="Low complexity" evidence="3">
    <location>
        <begin position="1166"/>
        <end position="1191"/>
    </location>
</feature>
<sequence>MTSKEERLERRRNLIVYDWSEPPPHLPQGCPWVLPIAAAALRGSGICVERMHAFTGISSMESESVYGCFRFSAMVVAQSLSAAKALDNDYFMRLCVDIQDRVLDLLKLELQPGDDSPQLSPRASASSKDSTEIQPHAAGDALNPQAAGGNSSMPRSAGGLVTMLGWDPMELLGRWKELLLLHARLFHDPLGQPLAASLGGRSLPGATLCALEYLDALLEFMGQPSGKHNGRTNKAIDRLKRWALWLITDQFLSHAEHSDVSSTTLFGILAHSYGKFLAAGGASSVWLGDDGGVIKGVLIALSAKLLRGSKVLADIPDDQKPKTTLVKLWDRVGGLYEATGFDLKRHRRDQWALASLIGEDMEFLTAELLLQQGGADADEGVSISPARYLAGLTRDVLWGRRLLPVWLKDVASLLLGTQPATRRAELQRRLRERGQEGTTRGWRQPPDGPSGASAGLWECYHAAGDMLWELYQAREDRKAQGCSTPADERVDWARVLRVVKRIAAGTLDLPPSMEAAAAQVSAMAEAEAVGRLLQLRAWDAIDVNMLAGTCRRLPHEAARLIHTLELEPVEMSNCVVPSALGPGFYGVAVVGDLPQVTLLLWLLITMWAILRSVAVALVPFRPPKNQTRIQCHRVPLAYAGAMPTEMLHALVSSPQVNGELFATPVMRAVITWRWRAFARYFMMLQFVEHLIYMVTFLVYALSLSYPSTLAGVVGEAATTLAPTAACALPPTGLQRALLIALSVLTLTCVTQEVRQLTFAGLYGWIRQPWNLMEFSSSTLVTSIIALHFSCNTQAEWLRALASVEVILLFARLLYFAMAVDRLGSFFRMVIEVFRDLSLFFVFLGVLFVGWGLALCVMQGQNVTVIDTYQQLWLLQDANAGSSGLNHLWRVFMSLYMILVTIILLNILIAIINDSYERINDAEAHEALRTRAMLVVEAESVLPRWLAKRTLAKLARSDLYVITLESARASATAAAAPRTATGAGADAPNPAPAGSAPAGSGGSAGPLVDPLGPPTNWTGRTGETKRHVSRVGEQLQAALRRELAEQQKAMAEQQEAMRRDQAEFVASVLRELRAVRGLPASPVGRLGPPKATPQGDTAAVAAVAAPEGVGRNGVRAEPRLSPGPAGETAGRVADGTAAEKEAEAQGGAAVAAAQGSLPTLKATPQQGAAAAAPEGPGRSGARGAVAAAPEGRNGVKAADPLLSPGPAGKTPRRVPAADAGAAAEGEAEAQGGAAVAAALRELEARQAAALREAEARQAAALGAMEARLEAAMARMLGAGRQAQGGTGA</sequence>
<gene>
    <name evidence="5" type="ORF">HYH03_006403</name>
</gene>
<dbReference type="GO" id="GO:0098703">
    <property type="term" value="P:calcium ion import across plasma membrane"/>
    <property type="evidence" value="ECO:0007669"/>
    <property type="project" value="TreeGrafter"/>
</dbReference>
<keyword evidence="1" id="KW-0677">Repeat</keyword>
<feature type="compositionally biased region" description="Low complexity" evidence="3">
    <location>
        <begin position="979"/>
        <end position="997"/>
    </location>
</feature>
<feature type="region of interest" description="Disordered" evidence="3">
    <location>
        <begin position="114"/>
        <end position="153"/>
    </location>
</feature>
<keyword evidence="4" id="KW-1133">Transmembrane helix</keyword>
<dbReference type="GO" id="GO:0005216">
    <property type="term" value="F:monoatomic ion channel activity"/>
    <property type="evidence" value="ECO:0007669"/>
    <property type="project" value="InterPro"/>
</dbReference>
<feature type="coiled-coil region" evidence="2">
    <location>
        <begin position="1035"/>
        <end position="1062"/>
    </location>
</feature>
<evidence type="ECO:0000256" key="3">
    <source>
        <dbReference type="SAM" id="MobiDB-lite"/>
    </source>
</evidence>
<keyword evidence="4" id="KW-0472">Membrane</keyword>
<reference evidence="5" key="1">
    <citation type="journal article" date="2020" name="bioRxiv">
        <title>Comparative genomics of Chlamydomonas.</title>
        <authorList>
            <person name="Craig R.J."/>
            <person name="Hasan A.R."/>
            <person name="Ness R.W."/>
            <person name="Keightley P.D."/>
        </authorList>
    </citation>
    <scope>NUCLEOTIDE SEQUENCE</scope>
    <source>
        <strain evidence="5">CCAP 11/70</strain>
    </source>
</reference>
<evidence type="ECO:0000313" key="5">
    <source>
        <dbReference type="EMBL" id="KAG2495458.1"/>
    </source>
</evidence>
<comment type="caution">
    <text evidence="5">The sequence shown here is derived from an EMBL/GenBank/DDBJ whole genome shotgun (WGS) entry which is preliminary data.</text>
</comment>
<feature type="compositionally biased region" description="Low complexity" evidence="3">
    <location>
        <begin position="1215"/>
        <end position="1224"/>
    </location>
</feature>
<organism evidence="5 6">
    <name type="scientific">Edaphochlamys debaryana</name>
    <dbReference type="NCBI Taxonomy" id="47281"/>
    <lineage>
        <taxon>Eukaryota</taxon>
        <taxon>Viridiplantae</taxon>
        <taxon>Chlorophyta</taxon>
        <taxon>core chlorophytes</taxon>
        <taxon>Chlorophyceae</taxon>
        <taxon>CS clade</taxon>
        <taxon>Chlamydomonadales</taxon>
        <taxon>Chlamydomonadales incertae sedis</taxon>
        <taxon>Edaphochlamys</taxon>
    </lineage>
</organism>
<feature type="region of interest" description="Disordered" evidence="3">
    <location>
        <begin position="1161"/>
        <end position="1224"/>
    </location>
</feature>
<feature type="transmembrane region" description="Helical" evidence="4">
    <location>
        <begin position="680"/>
        <end position="701"/>
    </location>
</feature>
<evidence type="ECO:0000256" key="2">
    <source>
        <dbReference type="SAM" id="Coils"/>
    </source>
</evidence>
<evidence type="ECO:0000256" key="1">
    <source>
        <dbReference type="ARBA" id="ARBA00022737"/>
    </source>
</evidence>
<evidence type="ECO:0000313" key="6">
    <source>
        <dbReference type="Proteomes" id="UP000612055"/>
    </source>
</evidence>
<proteinExistence type="predicted"/>
<feature type="region of interest" description="Disordered" evidence="3">
    <location>
        <begin position="431"/>
        <end position="450"/>
    </location>
</feature>
<dbReference type="EMBL" id="JAEHOE010000024">
    <property type="protein sequence ID" value="KAG2495458.1"/>
    <property type="molecule type" value="Genomic_DNA"/>
</dbReference>
<dbReference type="InterPro" id="IPR024862">
    <property type="entry name" value="TRPV"/>
</dbReference>
<dbReference type="OrthoDB" id="537112at2759"/>
<protein>
    <recommendedName>
        <fullName evidence="7">Ion transport domain-containing protein</fullName>
    </recommendedName>
</protein>
<keyword evidence="2" id="KW-0175">Coiled coil</keyword>